<dbReference type="PROSITE" id="PS50975">
    <property type="entry name" value="ATP_GRASP"/>
    <property type="match status" value="1"/>
</dbReference>
<dbReference type="FunFam" id="3.30.1490.20:FF:000018">
    <property type="entry name" value="Biotin carboxylase"/>
    <property type="match status" value="1"/>
</dbReference>
<dbReference type="GO" id="GO:0005524">
    <property type="term" value="F:ATP binding"/>
    <property type="evidence" value="ECO:0007669"/>
    <property type="project" value="UniProtKB-KW"/>
</dbReference>
<dbReference type="AlphaFoldDB" id="A0A644WW46"/>
<dbReference type="InterPro" id="IPR016185">
    <property type="entry name" value="PreATP-grasp_dom_sf"/>
</dbReference>
<dbReference type="InterPro" id="IPR005482">
    <property type="entry name" value="Biotin_COase_C"/>
</dbReference>
<evidence type="ECO:0000256" key="1">
    <source>
        <dbReference type="ARBA" id="ARBA00022598"/>
    </source>
</evidence>
<dbReference type="SMART" id="SM00878">
    <property type="entry name" value="Biotin_carb_C"/>
    <property type="match status" value="1"/>
</dbReference>
<evidence type="ECO:0000259" key="4">
    <source>
        <dbReference type="PROSITE" id="PS50975"/>
    </source>
</evidence>
<dbReference type="Pfam" id="PF02786">
    <property type="entry name" value="CPSase_L_D2"/>
    <property type="match status" value="1"/>
</dbReference>
<dbReference type="EMBL" id="VSSQ01001215">
    <property type="protein sequence ID" value="MPM06283.1"/>
    <property type="molecule type" value="Genomic_DNA"/>
</dbReference>
<protein>
    <submittedName>
        <fullName evidence="6">Biotin carboxylase</fullName>
        <ecNumber evidence="6">6.3.4.14</ecNumber>
    </submittedName>
</protein>
<gene>
    <name evidence="6" type="primary">accC_11</name>
    <name evidence="6" type="ORF">SDC9_52582</name>
</gene>
<dbReference type="InterPro" id="IPR011054">
    <property type="entry name" value="Rudment_hybrid_motif"/>
</dbReference>
<keyword evidence="3" id="KW-0067">ATP-binding</keyword>
<dbReference type="SUPFAM" id="SSF52440">
    <property type="entry name" value="PreATP-grasp domain"/>
    <property type="match status" value="1"/>
</dbReference>
<name>A0A644WW46_9ZZZZ</name>
<keyword evidence="2" id="KW-0547">Nucleotide-binding</keyword>
<dbReference type="InterPro" id="IPR011761">
    <property type="entry name" value="ATP-grasp"/>
</dbReference>
<dbReference type="FunFam" id="3.40.50.20:FF:000010">
    <property type="entry name" value="Propionyl-CoA carboxylase subunit alpha"/>
    <property type="match status" value="1"/>
</dbReference>
<dbReference type="InterPro" id="IPR005481">
    <property type="entry name" value="BC-like_N"/>
</dbReference>
<dbReference type="Pfam" id="PF00289">
    <property type="entry name" value="Biotin_carb_N"/>
    <property type="match status" value="1"/>
</dbReference>
<dbReference type="PANTHER" id="PTHR48095:SF2">
    <property type="entry name" value="BIOTIN CARBOXYLASE, CHLOROPLASTIC"/>
    <property type="match status" value="1"/>
</dbReference>
<dbReference type="InterPro" id="IPR051602">
    <property type="entry name" value="ACC_Biotin_Carboxylase"/>
</dbReference>
<evidence type="ECO:0000259" key="5">
    <source>
        <dbReference type="PROSITE" id="PS50979"/>
    </source>
</evidence>
<dbReference type="InterPro" id="IPR005479">
    <property type="entry name" value="CPAse_ATP-bd"/>
</dbReference>
<dbReference type="PROSITE" id="PS50979">
    <property type="entry name" value="BC"/>
    <property type="match status" value="1"/>
</dbReference>
<dbReference type="EC" id="6.3.4.14" evidence="6"/>
<dbReference type="Gene3D" id="3.30.470.20">
    <property type="entry name" value="ATP-grasp fold, B domain"/>
    <property type="match status" value="1"/>
</dbReference>
<dbReference type="GO" id="GO:0046872">
    <property type="term" value="F:metal ion binding"/>
    <property type="evidence" value="ECO:0007669"/>
    <property type="project" value="InterPro"/>
</dbReference>
<feature type="domain" description="ATP-grasp" evidence="4">
    <location>
        <begin position="120"/>
        <end position="316"/>
    </location>
</feature>
<accession>A0A644WW46</accession>
<dbReference type="SUPFAM" id="SSF51246">
    <property type="entry name" value="Rudiment single hybrid motif"/>
    <property type="match status" value="1"/>
</dbReference>
<evidence type="ECO:0000256" key="3">
    <source>
        <dbReference type="ARBA" id="ARBA00022840"/>
    </source>
</evidence>
<dbReference type="PANTHER" id="PTHR48095">
    <property type="entry name" value="PYRUVATE CARBOXYLASE SUBUNIT A"/>
    <property type="match status" value="1"/>
</dbReference>
<organism evidence="6">
    <name type="scientific">bioreactor metagenome</name>
    <dbReference type="NCBI Taxonomy" id="1076179"/>
    <lineage>
        <taxon>unclassified sequences</taxon>
        <taxon>metagenomes</taxon>
        <taxon>ecological metagenomes</taxon>
    </lineage>
</organism>
<sequence length="432" mass="46818">MFSKLLIANRGEVAIRIIRACKEMGIATVAVYSTADRDSLHVALADQSVCIGKPEPANSYLNASRMISAALVTHAQAIHPGYGFLSESEAFAALCRKNGLAFIGPSEKTIALMGDKSEARRFMKQVGVPVIPGTEILKDVREAVEAAEEIGYPVLIKARSGGGGRGIRLVRTPEEMEPAFLTASQEAIGAFGDGAVYLEKCISPARHIEVQILADEEHHVVCLGERECSIQKNHQKLIEESPSPAVDESLRVKLMDSAAKAAKAAGYVGAGTIELLLDEEKNFFFMEMNVRLQVEHAVTELITGLDLVKWQIRIAAGVPLDFKQEDVIIKGSSIECRINASGAGTVKLLHVPGGPWVRFDSALWTGYSVPPYYDALLGKLVVFAGTREEARRKMQAALCELVIDGVANNIDEQLSILADSDFCRGSYNTSFL</sequence>
<reference evidence="6" key="1">
    <citation type="submission" date="2019-08" db="EMBL/GenBank/DDBJ databases">
        <authorList>
            <person name="Kucharzyk K."/>
            <person name="Murdoch R.W."/>
            <person name="Higgins S."/>
            <person name="Loffler F."/>
        </authorList>
    </citation>
    <scope>NUCLEOTIDE SEQUENCE</scope>
</reference>
<proteinExistence type="predicted"/>
<dbReference type="NCBIfam" id="NF006367">
    <property type="entry name" value="PRK08591.1"/>
    <property type="match status" value="1"/>
</dbReference>
<dbReference type="Pfam" id="PF02785">
    <property type="entry name" value="Biotin_carb_C"/>
    <property type="match status" value="1"/>
</dbReference>
<dbReference type="GO" id="GO:0004075">
    <property type="term" value="F:biotin carboxylase activity"/>
    <property type="evidence" value="ECO:0007669"/>
    <property type="project" value="UniProtKB-EC"/>
</dbReference>
<dbReference type="PROSITE" id="PS00867">
    <property type="entry name" value="CPSASE_2"/>
    <property type="match status" value="1"/>
</dbReference>
<evidence type="ECO:0000256" key="2">
    <source>
        <dbReference type="ARBA" id="ARBA00022741"/>
    </source>
</evidence>
<feature type="domain" description="Biotin carboxylation" evidence="5">
    <location>
        <begin position="1"/>
        <end position="432"/>
    </location>
</feature>
<dbReference type="InterPro" id="IPR011764">
    <property type="entry name" value="Biotin_carboxylation_dom"/>
</dbReference>
<dbReference type="SUPFAM" id="SSF56059">
    <property type="entry name" value="Glutathione synthetase ATP-binding domain-like"/>
    <property type="match status" value="1"/>
</dbReference>
<keyword evidence="1 6" id="KW-0436">Ligase</keyword>
<comment type="caution">
    <text evidence="6">The sequence shown here is derived from an EMBL/GenBank/DDBJ whole genome shotgun (WGS) entry which is preliminary data.</text>
</comment>
<evidence type="ECO:0000313" key="6">
    <source>
        <dbReference type="EMBL" id="MPM06283.1"/>
    </source>
</evidence>